<organism evidence="2 3">
    <name type="scientific">Sphingobium chungbukense</name>
    <dbReference type="NCBI Taxonomy" id="56193"/>
    <lineage>
        <taxon>Bacteria</taxon>
        <taxon>Pseudomonadati</taxon>
        <taxon>Pseudomonadota</taxon>
        <taxon>Alphaproteobacteria</taxon>
        <taxon>Sphingomonadales</taxon>
        <taxon>Sphingomonadaceae</taxon>
        <taxon>Sphingobium</taxon>
    </lineage>
</organism>
<evidence type="ECO:0000256" key="1">
    <source>
        <dbReference type="SAM" id="MobiDB-lite"/>
    </source>
</evidence>
<name>A0A0M3AS76_9SPHN</name>
<feature type="compositionally biased region" description="Basic and acidic residues" evidence="1">
    <location>
        <begin position="163"/>
        <end position="175"/>
    </location>
</feature>
<sequence length="792" mass="81405">MADDGWEDVTDPAEIKKVLGLKAAQSMLGGGGKGDDKTALRANGLDALASQVDRVYDLYQQNVRGGWPNSISGRVPSTLRPENSQFESAGAGLSDQALAAFRVPGVGAQSDRELESFIAANQPLPTDSDLAIEEKLSNIRRRVDAQRNALGMTPWSWKGAADSAEKAPQDKREDDSPPIIIPKAAGEAGRDGATGPGPAGPSAPTISPDGSSEWSTDADKAFAAEAQAAFNAGANREQLDAIAEKYGTRPFGPELEGAIRYRDGGGKGVRFTVPTSGRKDSSWIGALGATPYGTATAEFLNSIVPVDEVAGLIGGEGAAKRAQDAKEAMREAHPIASIIGGTAGGLAATVPAARGLRAATGLSIAKSALAADAAYGAASGALENNDDRLTGAALGGTLGALGNLGGQAVNRVVSRTLSPAVAGVVKTLTDKGVNLTPGQIAGQGGWLGRVAKGVEDRLSGIPLAGESVNTGRRAAIEDMNRVAIDEALAPIGAKLPKDVATGHDAVAWGQRALSDAYDNALGAINALPDNQLTQDVSSLYQQSRTLPKAQRETFDAIAMGDVLPFLQNGNGALAGRDLQSIKRGLDSRISKARSSSAPADDLLADRLEEMRAAFFDFAGRADPANLSAYKAADDAYANFVAIERAAAKGKGGVYSPEQLRTAVRQSDRSARKRATAAGGARMQEFSDAASEVLPSSVPDSGTAGRLQLGQLFLPGAAVGLGAGADYTDSPTLATLAGGAGALSAIYSRPGRKVVQSMMTERPQSFVKLGDLIGGRQAETGQTAAQLFLKGSQ</sequence>
<gene>
    <name evidence="2" type="ORF">YP76_07090</name>
</gene>
<comment type="caution">
    <text evidence="2">The sequence shown here is derived from an EMBL/GenBank/DDBJ whole genome shotgun (WGS) entry which is preliminary data.</text>
</comment>
<evidence type="ECO:0000313" key="2">
    <source>
        <dbReference type="EMBL" id="KKW92690.1"/>
    </source>
</evidence>
<evidence type="ECO:0000313" key="3">
    <source>
        <dbReference type="Proteomes" id="UP000033874"/>
    </source>
</evidence>
<protein>
    <submittedName>
        <fullName evidence="2">Uncharacterized protein</fullName>
    </submittedName>
</protein>
<dbReference type="AlphaFoldDB" id="A0A0M3AS76"/>
<dbReference type="Proteomes" id="UP000033874">
    <property type="component" value="Unassembled WGS sequence"/>
</dbReference>
<dbReference type="PATRIC" id="fig|56193.3.peg.1468"/>
<dbReference type="STRING" id="56193.YP76_07090"/>
<reference evidence="2 3" key="1">
    <citation type="submission" date="2015-04" db="EMBL/GenBank/DDBJ databases">
        <title>Genome sequence of aromatic hydrocarbons-degrading Sphingobium chungbukense DJ77.</title>
        <authorList>
            <person name="Kim Y.-C."/>
            <person name="Chae J.-C."/>
        </authorList>
    </citation>
    <scope>NUCLEOTIDE SEQUENCE [LARGE SCALE GENOMIC DNA]</scope>
    <source>
        <strain evidence="2 3">DJ77</strain>
    </source>
</reference>
<dbReference type="EMBL" id="LBIC01000003">
    <property type="protein sequence ID" value="KKW92690.1"/>
    <property type="molecule type" value="Genomic_DNA"/>
</dbReference>
<accession>A0A0M3AS76</accession>
<dbReference type="RefSeq" id="WP_046762906.1">
    <property type="nucleotide sequence ID" value="NZ_LBIC01000003.1"/>
</dbReference>
<keyword evidence="3" id="KW-1185">Reference proteome</keyword>
<proteinExistence type="predicted"/>
<feature type="region of interest" description="Disordered" evidence="1">
    <location>
        <begin position="154"/>
        <end position="216"/>
    </location>
</feature>